<dbReference type="Gene3D" id="2.60.40.10">
    <property type="entry name" value="Immunoglobulins"/>
    <property type="match status" value="1"/>
</dbReference>
<dbReference type="PANTHER" id="PTHR19433">
    <property type="entry name" value="T-CELL RECEPTOR ALPHA CHAIN V REGION-RELATED"/>
    <property type="match status" value="1"/>
</dbReference>
<keyword evidence="6" id="KW-1015">Disulfide bond</keyword>
<evidence type="ECO:0000256" key="2">
    <source>
        <dbReference type="ARBA" id="ARBA00022475"/>
    </source>
</evidence>
<dbReference type="SMART" id="SM00409">
    <property type="entry name" value="IG"/>
    <property type="match status" value="1"/>
</dbReference>
<evidence type="ECO:0000313" key="10">
    <source>
        <dbReference type="Proteomes" id="UP001176940"/>
    </source>
</evidence>
<sequence length="228" mass="25113">MQSFWAISLYLSCDRELYLSPGAQLRPALTGAYAALTAALTLARAFPTLCPTSFLSQSLSLPPGEPVAQLNGSRHGAKKSLRHLGHNVQHTQHNIMWRRSRATLPGLLLITLIMDVQSDSQVSQDPYLLATENKDVTLKCAHKMPNYDILIWYKHIPGRGLEVCAHGVSTVSNFIPRYSMTMDRAALTTELHITGVTGEDTAVYYCAGRDTLTLTHGSSVQESACQYH</sequence>
<evidence type="ECO:0000256" key="1">
    <source>
        <dbReference type="ARBA" id="ARBA00004236"/>
    </source>
</evidence>
<evidence type="ECO:0000256" key="4">
    <source>
        <dbReference type="ARBA" id="ARBA00022859"/>
    </source>
</evidence>
<evidence type="ECO:0000259" key="8">
    <source>
        <dbReference type="PROSITE" id="PS50835"/>
    </source>
</evidence>
<keyword evidence="5" id="KW-0472">Membrane</keyword>
<evidence type="ECO:0000256" key="7">
    <source>
        <dbReference type="ARBA" id="ARBA00023180"/>
    </source>
</evidence>
<dbReference type="EMBL" id="CAUEEQ010003370">
    <property type="protein sequence ID" value="CAJ0925126.1"/>
    <property type="molecule type" value="Genomic_DNA"/>
</dbReference>
<dbReference type="PROSITE" id="PS50835">
    <property type="entry name" value="IG_LIKE"/>
    <property type="match status" value="1"/>
</dbReference>
<feature type="domain" description="Ig-like" evidence="8">
    <location>
        <begin position="105"/>
        <end position="206"/>
    </location>
</feature>
<dbReference type="Proteomes" id="UP001176940">
    <property type="component" value="Unassembled WGS sequence"/>
</dbReference>
<evidence type="ECO:0000256" key="6">
    <source>
        <dbReference type="ARBA" id="ARBA00023157"/>
    </source>
</evidence>
<organism evidence="9 10">
    <name type="scientific">Ranitomeya imitator</name>
    <name type="common">mimic poison frog</name>
    <dbReference type="NCBI Taxonomy" id="111125"/>
    <lineage>
        <taxon>Eukaryota</taxon>
        <taxon>Metazoa</taxon>
        <taxon>Chordata</taxon>
        <taxon>Craniata</taxon>
        <taxon>Vertebrata</taxon>
        <taxon>Euteleostomi</taxon>
        <taxon>Amphibia</taxon>
        <taxon>Batrachia</taxon>
        <taxon>Anura</taxon>
        <taxon>Neobatrachia</taxon>
        <taxon>Hyloidea</taxon>
        <taxon>Dendrobatidae</taxon>
        <taxon>Dendrobatinae</taxon>
        <taxon>Ranitomeya</taxon>
    </lineage>
</organism>
<accession>A0ABN9KZC8</accession>
<keyword evidence="3" id="KW-0732">Signal</keyword>
<name>A0ABN9KZC8_9NEOB</name>
<proteinExistence type="predicted"/>
<keyword evidence="2" id="KW-1003">Cell membrane</keyword>
<dbReference type="SMART" id="SM00406">
    <property type="entry name" value="IGv"/>
    <property type="match status" value="1"/>
</dbReference>
<comment type="caution">
    <text evidence="9">The sequence shown here is derived from an EMBL/GenBank/DDBJ whole genome shotgun (WGS) entry which is preliminary data.</text>
</comment>
<evidence type="ECO:0000313" key="9">
    <source>
        <dbReference type="EMBL" id="CAJ0925126.1"/>
    </source>
</evidence>
<dbReference type="InterPro" id="IPR007110">
    <property type="entry name" value="Ig-like_dom"/>
</dbReference>
<gene>
    <name evidence="9" type="ORF">RIMI_LOCUS2423706</name>
</gene>
<reference evidence="9" key="1">
    <citation type="submission" date="2023-07" db="EMBL/GenBank/DDBJ databases">
        <authorList>
            <person name="Stuckert A."/>
        </authorList>
    </citation>
    <scope>NUCLEOTIDE SEQUENCE</scope>
</reference>
<dbReference type="InterPro" id="IPR036179">
    <property type="entry name" value="Ig-like_dom_sf"/>
</dbReference>
<comment type="subcellular location">
    <subcellularLocation>
        <location evidence="1">Cell membrane</location>
    </subcellularLocation>
</comment>
<evidence type="ECO:0000256" key="5">
    <source>
        <dbReference type="ARBA" id="ARBA00023136"/>
    </source>
</evidence>
<dbReference type="InterPro" id="IPR013106">
    <property type="entry name" value="Ig_V-set"/>
</dbReference>
<dbReference type="InterPro" id="IPR003599">
    <property type="entry name" value="Ig_sub"/>
</dbReference>
<dbReference type="InterPro" id="IPR052051">
    <property type="entry name" value="TCR_complex_component"/>
</dbReference>
<dbReference type="SUPFAM" id="SSF48726">
    <property type="entry name" value="Immunoglobulin"/>
    <property type="match status" value="1"/>
</dbReference>
<keyword evidence="7" id="KW-0325">Glycoprotein</keyword>
<protein>
    <recommendedName>
        <fullName evidence="8">Ig-like domain-containing protein</fullName>
    </recommendedName>
</protein>
<dbReference type="Pfam" id="PF07686">
    <property type="entry name" value="V-set"/>
    <property type="match status" value="1"/>
</dbReference>
<dbReference type="InterPro" id="IPR013783">
    <property type="entry name" value="Ig-like_fold"/>
</dbReference>
<evidence type="ECO:0000256" key="3">
    <source>
        <dbReference type="ARBA" id="ARBA00022729"/>
    </source>
</evidence>
<keyword evidence="10" id="KW-1185">Reference proteome</keyword>
<keyword evidence="4" id="KW-0391">Immunity</keyword>